<comment type="cofactor">
    <cofactor evidence="1">
        <name>FAD</name>
        <dbReference type="ChEBI" id="CHEBI:57692"/>
    </cofactor>
</comment>
<dbReference type="EMBL" id="JBBJCI010000033">
    <property type="protein sequence ID" value="KAK7254017.1"/>
    <property type="molecule type" value="Genomic_DNA"/>
</dbReference>
<dbReference type="PANTHER" id="PTHR19370:SF184">
    <property type="entry name" value="NADH-CYTOCHROME B5 REDUCTASE-LIKE"/>
    <property type="match status" value="1"/>
</dbReference>
<dbReference type="CDD" id="cd06183">
    <property type="entry name" value="cyt_b5_reduct_like"/>
    <property type="match status" value="1"/>
</dbReference>
<evidence type="ECO:0000256" key="5">
    <source>
        <dbReference type="ARBA" id="ARBA00023002"/>
    </source>
</evidence>
<dbReference type="Pfam" id="PF00175">
    <property type="entry name" value="NAD_binding_1"/>
    <property type="match status" value="1"/>
</dbReference>
<evidence type="ECO:0000256" key="2">
    <source>
        <dbReference type="ARBA" id="ARBA00006105"/>
    </source>
</evidence>
<reference evidence="7 8" key="1">
    <citation type="submission" date="2024-03" db="EMBL/GenBank/DDBJ databases">
        <title>Aureococcus anophagefferens CCMP1851 and Kratosvirus quantuckense: Draft genome of a second virus-susceptible host strain in the model system.</title>
        <authorList>
            <person name="Chase E."/>
            <person name="Truchon A.R."/>
            <person name="Schepens W."/>
            <person name="Wilhelm S.W."/>
        </authorList>
    </citation>
    <scope>NUCLEOTIDE SEQUENCE [LARGE SCALE GENOMIC DNA]</scope>
    <source>
        <strain evidence="7 8">CCMP1851</strain>
    </source>
</reference>
<keyword evidence="8" id="KW-1185">Reference proteome</keyword>
<comment type="similarity">
    <text evidence="2">Belongs to the flavoprotein pyridine nucleotide cytochrome reductase family.</text>
</comment>
<dbReference type="PRINTS" id="PR00406">
    <property type="entry name" value="CYTB5RDTASE"/>
</dbReference>
<evidence type="ECO:0000256" key="1">
    <source>
        <dbReference type="ARBA" id="ARBA00001974"/>
    </source>
</evidence>
<dbReference type="InterPro" id="IPR017927">
    <property type="entry name" value="FAD-bd_FR_type"/>
</dbReference>
<dbReference type="SUPFAM" id="SSF63380">
    <property type="entry name" value="Riboflavin synthase domain-like"/>
    <property type="match status" value="1"/>
</dbReference>
<accession>A0ABR1GDW1</accession>
<proteinExistence type="inferred from homology"/>
<dbReference type="InterPro" id="IPR017938">
    <property type="entry name" value="Riboflavin_synthase-like_b-brl"/>
</dbReference>
<dbReference type="InterPro" id="IPR039261">
    <property type="entry name" value="FNR_nucleotide-bd"/>
</dbReference>
<gene>
    <name evidence="7" type="ORF">SO694_00003719</name>
</gene>
<feature type="domain" description="FAD-binding FR-type" evidence="6">
    <location>
        <begin position="52"/>
        <end position="212"/>
    </location>
</feature>
<evidence type="ECO:0000256" key="3">
    <source>
        <dbReference type="ARBA" id="ARBA00022630"/>
    </source>
</evidence>
<organism evidence="7 8">
    <name type="scientific">Aureococcus anophagefferens</name>
    <name type="common">Harmful bloom alga</name>
    <dbReference type="NCBI Taxonomy" id="44056"/>
    <lineage>
        <taxon>Eukaryota</taxon>
        <taxon>Sar</taxon>
        <taxon>Stramenopiles</taxon>
        <taxon>Ochrophyta</taxon>
        <taxon>Pelagophyceae</taxon>
        <taxon>Pelagomonadales</taxon>
        <taxon>Pelagomonadaceae</taxon>
        <taxon>Aureococcus</taxon>
    </lineage>
</organism>
<dbReference type="Gene3D" id="3.40.50.80">
    <property type="entry name" value="Nucleotide-binding domain of ferredoxin-NADP reductase (FNR) module"/>
    <property type="match status" value="1"/>
</dbReference>
<keyword evidence="3" id="KW-0285">Flavoprotein</keyword>
<evidence type="ECO:0000313" key="8">
    <source>
        <dbReference type="Proteomes" id="UP001363151"/>
    </source>
</evidence>
<name>A0ABR1GDW1_AURAN</name>
<evidence type="ECO:0000259" key="6">
    <source>
        <dbReference type="PROSITE" id="PS51384"/>
    </source>
</evidence>
<keyword evidence="4" id="KW-0274">FAD</keyword>
<dbReference type="Pfam" id="PF00970">
    <property type="entry name" value="FAD_binding_6"/>
    <property type="match status" value="1"/>
</dbReference>
<sequence length="370" mass="41515">MEALAYTLRLASPSVAGCAGSCSFTKSSSFTLGDYLRETGQEWHVSSCALSTTWTKLPLLRKSYHTPNSAILEFGLPPGAATLNLPTSSCVCARVRRPKSLRETVEWPLRADEDDPVLLELQAAVTAEEREAAAKREEADEGFEERSYTPVSPEDLPGRFQLLVRRYDAWGDERYPKTYKPPGLVSSALHRLQVGDEVEFRHVAKNIKIRYPFRGAKRLNLVCVGSGVAPMIQILEKVLATPGDDTRIVLVYGNRSEDEIMMKKRLEQLTWRYARRFKLVYCLGSRYDVDKDRPEVRNRYALFGGAPKREKGWITKDVLERHLAPPGEDSLTLVCGLPRVYETLCGPRGDPKVAGTLAALGWSRRDVVKL</sequence>
<evidence type="ECO:0000256" key="4">
    <source>
        <dbReference type="ARBA" id="ARBA00022827"/>
    </source>
</evidence>
<comment type="caution">
    <text evidence="7">The sequence shown here is derived from an EMBL/GenBank/DDBJ whole genome shotgun (WGS) entry which is preliminary data.</text>
</comment>
<dbReference type="Proteomes" id="UP001363151">
    <property type="component" value="Unassembled WGS sequence"/>
</dbReference>
<dbReference type="InterPro" id="IPR008333">
    <property type="entry name" value="Cbr1-like_FAD-bd_dom"/>
</dbReference>
<dbReference type="InterPro" id="IPR001433">
    <property type="entry name" value="OxRdtase_FAD/NAD-bd"/>
</dbReference>
<dbReference type="SUPFAM" id="SSF52343">
    <property type="entry name" value="Ferredoxin reductase-like, C-terminal NADP-linked domain"/>
    <property type="match status" value="1"/>
</dbReference>
<dbReference type="Gene3D" id="2.40.30.10">
    <property type="entry name" value="Translation factors"/>
    <property type="match status" value="1"/>
</dbReference>
<dbReference type="PANTHER" id="PTHR19370">
    <property type="entry name" value="NADH-CYTOCHROME B5 REDUCTASE"/>
    <property type="match status" value="1"/>
</dbReference>
<protein>
    <submittedName>
        <fullName evidence="7">Cytochrome-b5 reductase</fullName>
    </submittedName>
</protein>
<evidence type="ECO:0000313" key="7">
    <source>
        <dbReference type="EMBL" id="KAK7254017.1"/>
    </source>
</evidence>
<keyword evidence="5" id="KW-0560">Oxidoreductase</keyword>
<dbReference type="PROSITE" id="PS51384">
    <property type="entry name" value="FAD_FR"/>
    <property type="match status" value="1"/>
</dbReference>
<dbReference type="InterPro" id="IPR001834">
    <property type="entry name" value="CBR-like"/>
</dbReference>